<feature type="transmembrane region" description="Helical" evidence="5">
    <location>
        <begin position="264"/>
        <end position="284"/>
    </location>
</feature>
<evidence type="ECO:0000313" key="8">
    <source>
        <dbReference type="EMBL" id="NVP33059.1"/>
    </source>
</evidence>
<dbReference type="GO" id="GO:0016874">
    <property type="term" value="F:ligase activity"/>
    <property type="evidence" value="ECO:0007669"/>
    <property type="project" value="UniProtKB-KW"/>
</dbReference>
<dbReference type="PANTHER" id="PTHR37422:SF23">
    <property type="entry name" value="TEICHURONIC ACID BIOSYNTHESIS PROTEIN TUAE"/>
    <property type="match status" value="1"/>
</dbReference>
<feature type="transmembrane region" description="Helical" evidence="5">
    <location>
        <begin position="305"/>
        <end position="333"/>
    </location>
</feature>
<dbReference type="AlphaFoldDB" id="A0A7Y7USI8"/>
<name>A0A7Y7USI8_9SPHN</name>
<dbReference type="GO" id="GO:0016020">
    <property type="term" value="C:membrane"/>
    <property type="evidence" value="ECO:0007669"/>
    <property type="project" value="UniProtKB-SubCell"/>
</dbReference>
<feature type="transmembrane region" description="Helical" evidence="5">
    <location>
        <begin position="353"/>
        <end position="376"/>
    </location>
</feature>
<comment type="caution">
    <text evidence="8">The sequence shown here is derived from an EMBL/GenBank/DDBJ whole genome shotgun (WGS) entry which is preliminary data.</text>
</comment>
<dbReference type="InterPro" id="IPR051533">
    <property type="entry name" value="WaaL-like"/>
</dbReference>
<dbReference type="EMBL" id="JABYQV010000024">
    <property type="protein sequence ID" value="NVP33059.1"/>
    <property type="molecule type" value="Genomic_DNA"/>
</dbReference>
<evidence type="ECO:0000313" key="7">
    <source>
        <dbReference type="EMBL" id="NNG52764.1"/>
    </source>
</evidence>
<evidence type="ECO:0000259" key="6">
    <source>
        <dbReference type="Pfam" id="PF04932"/>
    </source>
</evidence>
<keyword evidence="2 5" id="KW-0812">Transmembrane</keyword>
<feature type="domain" description="O-antigen ligase-related" evidence="6">
    <location>
        <begin position="219"/>
        <end position="368"/>
    </location>
</feature>
<keyword evidence="10" id="KW-1185">Reference proteome</keyword>
<evidence type="ECO:0000313" key="9">
    <source>
        <dbReference type="Proteomes" id="UP000531581"/>
    </source>
</evidence>
<keyword evidence="4 5" id="KW-0472">Membrane</keyword>
<feature type="transmembrane region" description="Helical" evidence="5">
    <location>
        <begin position="53"/>
        <end position="71"/>
    </location>
</feature>
<evidence type="ECO:0000313" key="10">
    <source>
        <dbReference type="Proteomes" id="UP000557656"/>
    </source>
</evidence>
<organism evidence="8 9">
    <name type="scientific">Sphingomonas sanguinis</name>
    <dbReference type="NCBI Taxonomy" id="33051"/>
    <lineage>
        <taxon>Bacteria</taxon>
        <taxon>Pseudomonadati</taxon>
        <taxon>Pseudomonadota</taxon>
        <taxon>Alphaproteobacteria</taxon>
        <taxon>Sphingomonadales</taxon>
        <taxon>Sphingomonadaceae</taxon>
        <taxon>Sphingomonas</taxon>
    </lineage>
</organism>
<feature type="transmembrane region" description="Helical" evidence="5">
    <location>
        <begin position="24"/>
        <end position="41"/>
    </location>
</feature>
<evidence type="ECO:0000256" key="3">
    <source>
        <dbReference type="ARBA" id="ARBA00022989"/>
    </source>
</evidence>
<sequence length="443" mass="47369">MVAFAIAAATIALTGGSYRPDNVWLLVMRPVVILCLCALLLTTRPDWRSIRPLPLFLGLFALTIAIQLVPLPPALWLGAHGSEGVDAVVGALGGADRWHPLSLTPDRTWNSLLALLVPLTVMAGYASLDDIRRQALIWPLLGLVGISMLLGVLQIAGGSGSPFYWYPVSGRGQLIGLLANRNHQGTLLALALPLLRAWTLLPAAGRRTARVRRLAGGCAAATIVLYALVLGSRAGLALTLFGIVAAFLVEPRTGIGRLPPRQRWAILGGIALAIAALIALALSVDRAVAIDRMLGVKDIETEGRLAALPTLLHMVSQSLPFGTGYGSFVPIFANHEPDALLKPTYFNAAHNDLIELAITGGVMGIAVLAIFVFWLVRAAWRDFRMPDGDPIWRPLKRAAAFAMVILLLASLTDYPLRTPLLGAIFTLLCCWLANGRLGVSEKS</sequence>
<keyword evidence="8" id="KW-0436">Ligase</keyword>
<proteinExistence type="predicted"/>
<dbReference type="PANTHER" id="PTHR37422">
    <property type="entry name" value="TEICHURONIC ACID BIOSYNTHESIS PROTEIN TUAE"/>
    <property type="match status" value="1"/>
</dbReference>
<dbReference type="EMBL" id="JABEOV010000008">
    <property type="protein sequence ID" value="NNG52764.1"/>
    <property type="molecule type" value="Genomic_DNA"/>
</dbReference>
<gene>
    <name evidence="7" type="ORF">HKX05_05305</name>
    <name evidence="8" type="ORF">HLV41_18655</name>
</gene>
<protein>
    <submittedName>
        <fullName evidence="8">O-antigen ligase family protein</fullName>
    </submittedName>
</protein>
<accession>A0A7Y7USI8</accession>
<comment type="subcellular location">
    <subcellularLocation>
        <location evidence="1">Membrane</location>
        <topology evidence="1">Multi-pass membrane protein</topology>
    </subcellularLocation>
</comment>
<feature type="transmembrane region" description="Helical" evidence="5">
    <location>
        <begin position="185"/>
        <end position="204"/>
    </location>
</feature>
<feature type="transmembrane region" description="Helical" evidence="5">
    <location>
        <begin position="140"/>
        <end position="165"/>
    </location>
</feature>
<dbReference type="RefSeq" id="WP_170171425.1">
    <property type="nucleotide sequence ID" value="NZ_JABEOV010000008.1"/>
</dbReference>
<keyword evidence="3 5" id="KW-1133">Transmembrane helix</keyword>
<dbReference type="InterPro" id="IPR007016">
    <property type="entry name" value="O-antigen_ligase-rel_domated"/>
</dbReference>
<evidence type="ECO:0000256" key="1">
    <source>
        <dbReference type="ARBA" id="ARBA00004141"/>
    </source>
</evidence>
<evidence type="ECO:0000256" key="2">
    <source>
        <dbReference type="ARBA" id="ARBA00022692"/>
    </source>
</evidence>
<dbReference type="Proteomes" id="UP000557656">
    <property type="component" value="Unassembled WGS sequence"/>
</dbReference>
<dbReference type="Pfam" id="PF04932">
    <property type="entry name" value="Wzy_C"/>
    <property type="match status" value="1"/>
</dbReference>
<feature type="transmembrane region" description="Helical" evidence="5">
    <location>
        <begin position="108"/>
        <end position="128"/>
    </location>
</feature>
<feature type="transmembrane region" description="Helical" evidence="5">
    <location>
        <begin position="216"/>
        <end position="249"/>
    </location>
</feature>
<dbReference type="Proteomes" id="UP000531581">
    <property type="component" value="Unassembled WGS sequence"/>
</dbReference>
<evidence type="ECO:0000256" key="4">
    <source>
        <dbReference type="ARBA" id="ARBA00023136"/>
    </source>
</evidence>
<reference evidence="9 10" key="1">
    <citation type="submission" date="2020-05" db="EMBL/GenBank/DDBJ databases">
        <title>Draft Genome Sequences of Sphingomonas sp. Isolated from the International Space Station.</title>
        <authorList>
            <person name="Bijlani S."/>
            <person name="Singh N.K."/>
            <person name="Mason C.E."/>
            <person name="Wang C.C."/>
            <person name="Venkateswaran K."/>
        </authorList>
    </citation>
    <scope>NUCLEOTIDE SEQUENCE [LARGE SCALE GENOMIC DNA]</scope>
    <source>
        <strain evidence="7 10">IIF7SW-B5</strain>
        <strain evidence="8">ISS-IIF7SWP</strain>
    </source>
</reference>
<evidence type="ECO:0000256" key="5">
    <source>
        <dbReference type="SAM" id="Phobius"/>
    </source>
</evidence>